<proteinExistence type="predicted"/>
<feature type="active site" description="Nucleophile" evidence="1">
    <location>
        <position position="140"/>
    </location>
</feature>
<dbReference type="InterPro" id="IPR005490">
    <property type="entry name" value="LD_TPept_cat_dom"/>
</dbReference>
<keyword evidence="1" id="KW-0133">Cell shape</keyword>
<dbReference type="PANTHER" id="PTHR38589:SF1">
    <property type="entry name" value="BLR0621 PROTEIN"/>
    <property type="match status" value="1"/>
</dbReference>
<accession>A0ABV7G113</accession>
<gene>
    <name evidence="3" type="ORF">ACFOD4_09800</name>
</gene>
<keyword evidence="1" id="KW-0961">Cell wall biogenesis/degradation</keyword>
<dbReference type="Pfam" id="PF03734">
    <property type="entry name" value="YkuD"/>
    <property type="match status" value="1"/>
</dbReference>
<evidence type="ECO:0000256" key="1">
    <source>
        <dbReference type="PROSITE-ProRule" id="PRU01373"/>
    </source>
</evidence>
<comment type="pathway">
    <text evidence="1">Cell wall biogenesis; peptidoglycan biosynthesis.</text>
</comment>
<dbReference type="EMBL" id="JBHRTN010000008">
    <property type="protein sequence ID" value="MFC3125356.1"/>
    <property type="molecule type" value="Genomic_DNA"/>
</dbReference>
<name>A0ABV7G113_9PROT</name>
<reference evidence="4" key="1">
    <citation type="journal article" date="2019" name="Int. J. Syst. Evol. Microbiol.">
        <title>The Global Catalogue of Microorganisms (GCM) 10K type strain sequencing project: providing services to taxonomists for standard genome sequencing and annotation.</title>
        <authorList>
            <consortium name="The Broad Institute Genomics Platform"/>
            <consortium name="The Broad Institute Genome Sequencing Center for Infectious Disease"/>
            <person name="Wu L."/>
            <person name="Ma J."/>
        </authorList>
    </citation>
    <scope>NUCLEOTIDE SEQUENCE [LARGE SCALE GENOMIC DNA]</scope>
    <source>
        <strain evidence="4">KCTC 52094</strain>
    </source>
</reference>
<feature type="domain" description="L,D-TPase catalytic" evidence="2">
    <location>
        <begin position="1"/>
        <end position="164"/>
    </location>
</feature>
<keyword evidence="1" id="KW-0573">Peptidoglycan synthesis</keyword>
<dbReference type="PROSITE" id="PS52029">
    <property type="entry name" value="LD_TPASE"/>
    <property type="match status" value="1"/>
</dbReference>
<evidence type="ECO:0000313" key="4">
    <source>
        <dbReference type="Proteomes" id="UP001595593"/>
    </source>
</evidence>
<comment type="caution">
    <text evidence="3">The sequence shown here is derived from an EMBL/GenBank/DDBJ whole genome shotgun (WGS) entry which is preliminary data.</text>
</comment>
<dbReference type="PANTHER" id="PTHR38589">
    <property type="entry name" value="BLR0621 PROTEIN"/>
    <property type="match status" value="1"/>
</dbReference>
<feature type="active site" description="Proton donor/acceptor" evidence="1">
    <location>
        <position position="128"/>
    </location>
</feature>
<evidence type="ECO:0000313" key="3">
    <source>
        <dbReference type="EMBL" id="MFC3125356.1"/>
    </source>
</evidence>
<dbReference type="Proteomes" id="UP001595593">
    <property type="component" value="Unassembled WGS sequence"/>
</dbReference>
<organism evidence="3 4">
    <name type="scientific">Teichococcus globiformis</name>
    <dbReference type="NCBI Taxonomy" id="2307229"/>
    <lineage>
        <taxon>Bacteria</taxon>
        <taxon>Pseudomonadati</taxon>
        <taxon>Pseudomonadota</taxon>
        <taxon>Alphaproteobacteria</taxon>
        <taxon>Acetobacterales</taxon>
        <taxon>Roseomonadaceae</taxon>
        <taxon>Roseomonas</taxon>
    </lineage>
</organism>
<evidence type="ECO:0000259" key="2">
    <source>
        <dbReference type="PROSITE" id="PS52029"/>
    </source>
</evidence>
<dbReference type="RefSeq" id="WP_379595977.1">
    <property type="nucleotide sequence ID" value="NZ_JBHRTN010000008.1"/>
</dbReference>
<protein>
    <submittedName>
        <fullName evidence="3">L,D-transpeptidase</fullName>
    </submittedName>
</protein>
<sequence>MIATVLSDGRLRLQGRTWRCALGRGGVSPHKEEGDGATPLGLLPLRRVLYRADRGAAPACAVPVEPIAPNDGWCDDPASPAYNTMIRLPHEARHEELWRGDHVYDVIGVLGWNDRPVVRGRGSAIFLHLARPDYPPTEGCIALDGRELRDVLAMGVTGFEVVAA</sequence>
<keyword evidence="4" id="KW-1185">Reference proteome</keyword>